<reference evidence="3" key="1">
    <citation type="submission" date="2021-02" db="EMBL/GenBank/DDBJ databases">
        <title>Genome-Resolved Metagenomics of a Microbial Community Performing Photosynthetic Biological Nutrient Removal.</title>
        <authorList>
            <person name="Mcdaniel E.A."/>
        </authorList>
    </citation>
    <scope>NUCLEOTIDE SEQUENCE</scope>
    <source>
        <strain evidence="3">UWPOB_OBS1</strain>
    </source>
</reference>
<dbReference type="SUPFAM" id="SSF54637">
    <property type="entry name" value="Thioesterase/thiol ester dehydrase-isomerase"/>
    <property type="match status" value="1"/>
</dbReference>
<evidence type="ECO:0000313" key="4">
    <source>
        <dbReference type="Proteomes" id="UP000664277"/>
    </source>
</evidence>
<evidence type="ECO:0000256" key="2">
    <source>
        <dbReference type="ARBA" id="ARBA00022801"/>
    </source>
</evidence>
<dbReference type="CDD" id="cd00586">
    <property type="entry name" value="4HBT"/>
    <property type="match status" value="1"/>
</dbReference>
<dbReference type="Pfam" id="PF13279">
    <property type="entry name" value="4HBT_2"/>
    <property type="match status" value="1"/>
</dbReference>
<gene>
    <name evidence="3" type="ORF">J0M35_09395</name>
</gene>
<sequence>MNAKRATACDTERGAYRFFTPVTLRYGDTDRQGHVNNAVYCTLYESGRVDFLFTGEGESLAGGDTAFVIAAISLDYLQELNFPGTVEVASKILSLGKSSFEVGQAIFIGETCFSSARSVIVVIDEQSKKPSPMQPQFRKHLESL</sequence>
<dbReference type="InterPro" id="IPR029069">
    <property type="entry name" value="HotDog_dom_sf"/>
</dbReference>
<protein>
    <submittedName>
        <fullName evidence="3">Acyl-CoA thioesterase</fullName>
    </submittedName>
</protein>
<organism evidence="3 4">
    <name type="scientific">Candidatus Obscuribacter phosphatis</name>
    <dbReference type="NCBI Taxonomy" id="1906157"/>
    <lineage>
        <taxon>Bacteria</taxon>
        <taxon>Bacillati</taxon>
        <taxon>Candidatus Melainabacteria</taxon>
        <taxon>Candidatus Obscuribacterales</taxon>
        <taxon>Candidatus Obscuribacteraceae</taxon>
        <taxon>Candidatus Obscuribacter</taxon>
    </lineage>
</organism>
<dbReference type="Proteomes" id="UP000664277">
    <property type="component" value="Unassembled WGS sequence"/>
</dbReference>
<proteinExistence type="inferred from homology"/>
<dbReference type="PANTHER" id="PTHR31793:SF27">
    <property type="entry name" value="NOVEL THIOESTERASE SUPERFAMILY DOMAIN AND SAPOSIN A-TYPE DOMAIN CONTAINING PROTEIN (0610012H03RIK)"/>
    <property type="match status" value="1"/>
</dbReference>
<evidence type="ECO:0000313" key="3">
    <source>
        <dbReference type="EMBL" id="MBN8660564.1"/>
    </source>
</evidence>
<dbReference type="AlphaFoldDB" id="A0A8J7TLF4"/>
<dbReference type="Gene3D" id="3.10.129.10">
    <property type="entry name" value="Hotdog Thioesterase"/>
    <property type="match status" value="1"/>
</dbReference>
<dbReference type="GO" id="GO:0047617">
    <property type="term" value="F:fatty acyl-CoA hydrolase activity"/>
    <property type="evidence" value="ECO:0007669"/>
    <property type="project" value="TreeGrafter"/>
</dbReference>
<accession>A0A8J7TLF4</accession>
<keyword evidence="2" id="KW-0378">Hydrolase</keyword>
<comment type="similarity">
    <text evidence="1">Belongs to the 4-hydroxybenzoyl-CoA thioesterase family.</text>
</comment>
<dbReference type="PANTHER" id="PTHR31793">
    <property type="entry name" value="4-HYDROXYBENZOYL-COA THIOESTERASE FAMILY MEMBER"/>
    <property type="match status" value="1"/>
</dbReference>
<comment type="caution">
    <text evidence="3">The sequence shown here is derived from an EMBL/GenBank/DDBJ whole genome shotgun (WGS) entry which is preliminary data.</text>
</comment>
<dbReference type="InterPro" id="IPR050563">
    <property type="entry name" value="4-hydroxybenzoyl-CoA_TE"/>
</dbReference>
<evidence type="ECO:0000256" key="1">
    <source>
        <dbReference type="ARBA" id="ARBA00005953"/>
    </source>
</evidence>
<dbReference type="EMBL" id="JAFLCK010000011">
    <property type="protein sequence ID" value="MBN8660564.1"/>
    <property type="molecule type" value="Genomic_DNA"/>
</dbReference>
<name>A0A8J7TLF4_9BACT</name>